<comment type="caution">
    <text evidence="2">The sequence shown here is derived from an EMBL/GenBank/DDBJ whole genome shotgun (WGS) entry which is preliminary data.</text>
</comment>
<dbReference type="GO" id="GO:0016747">
    <property type="term" value="F:acyltransferase activity, transferring groups other than amino-acyl groups"/>
    <property type="evidence" value="ECO:0007669"/>
    <property type="project" value="InterPro"/>
</dbReference>
<gene>
    <name evidence="2" type="ORF">H7C19_19995</name>
</gene>
<evidence type="ECO:0000313" key="2">
    <source>
        <dbReference type="EMBL" id="MBB6672966.1"/>
    </source>
</evidence>
<dbReference type="PROSITE" id="PS51186">
    <property type="entry name" value="GNAT"/>
    <property type="match status" value="1"/>
</dbReference>
<dbReference type="AlphaFoldDB" id="A0A7X0RSZ9"/>
<organism evidence="2 3">
    <name type="scientific">Cohnella nanjingensis</name>
    <dbReference type="NCBI Taxonomy" id="1387779"/>
    <lineage>
        <taxon>Bacteria</taxon>
        <taxon>Bacillati</taxon>
        <taxon>Bacillota</taxon>
        <taxon>Bacilli</taxon>
        <taxon>Bacillales</taxon>
        <taxon>Paenibacillaceae</taxon>
        <taxon>Cohnella</taxon>
    </lineage>
</organism>
<reference evidence="2 3" key="1">
    <citation type="submission" date="2020-08" db="EMBL/GenBank/DDBJ databases">
        <title>Cohnella phylogeny.</title>
        <authorList>
            <person name="Dunlap C."/>
        </authorList>
    </citation>
    <scope>NUCLEOTIDE SEQUENCE [LARGE SCALE GENOMIC DNA]</scope>
    <source>
        <strain evidence="2 3">DSM 28246</strain>
    </source>
</reference>
<evidence type="ECO:0000313" key="3">
    <source>
        <dbReference type="Proteomes" id="UP000547209"/>
    </source>
</evidence>
<dbReference type="Proteomes" id="UP000547209">
    <property type="component" value="Unassembled WGS sequence"/>
</dbReference>
<feature type="domain" description="N-acetyltransferase" evidence="1">
    <location>
        <begin position="1"/>
        <end position="153"/>
    </location>
</feature>
<dbReference type="InterPro" id="IPR016181">
    <property type="entry name" value="Acyl_CoA_acyltransferase"/>
</dbReference>
<sequence length="153" mass="18007">MELRAAGLQDEKFLYELYASTREQELQAWGWDEAARSMFIEMQWRAQRASYLAYYPGAEDFIIWLGEERAGRLYVSRCADRIVLVDIALLPRHCNKGLGSRLLADLQEEAARTRLPVQLSVRMDNRAKHWYERMSFTATEEDGLYVRMEWTMS</sequence>
<dbReference type="RefSeq" id="WP_185670815.1">
    <property type="nucleotide sequence ID" value="NZ_JACJVP010000032.1"/>
</dbReference>
<dbReference type="Gene3D" id="3.40.630.30">
    <property type="match status" value="1"/>
</dbReference>
<dbReference type="SUPFAM" id="SSF55729">
    <property type="entry name" value="Acyl-CoA N-acyltransferases (Nat)"/>
    <property type="match status" value="1"/>
</dbReference>
<proteinExistence type="predicted"/>
<dbReference type="EMBL" id="JACJVP010000032">
    <property type="protein sequence ID" value="MBB6672966.1"/>
    <property type="molecule type" value="Genomic_DNA"/>
</dbReference>
<keyword evidence="3" id="KW-1185">Reference proteome</keyword>
<dbReference type="Pfam" id="PF00583">
    <property type="entry name" value="Acetyltransf_1"/>
    <property type="match status" value="1"/>
</dbReference>
<protein>
    <submittedName>
        <fullName evidence="2">GNAT family N-acetyltransferase</fullName>
    </submittedName>
</protein>
<dbReference type="InterPro" id="IPR000182">
    <property type="entry name" value="GNAT_dom"/>
</dbReference>
<accession>A0A7X0RSZ9</accession>
<name>A0A7X0RSZ9_9BACL</name>
<evidence type="ECO:0000259" key="1">
    <source>
        <dbReference type="PROSITE" id="PS51186"/>
    </source>
</evidence>
<keyword evidence="2" id="KW-0808">Transferase</keyword>